<dbReference type="SMART" id="SM00387">
    <property type="entry name" value="HATPase_c"/>
    <property type="match status" value="1"/>
</dbReference>
<evidence type="ECO:0000313" key="19">
    <source>
        <dbReference type="Proteomes" id="UP000276232"/>
    </source>
</evidence>
<dbReference type="InterPro" id="IPR050428">
    <property type="entry name" value="TCS_sensor_his_kinase"/>
</dbReference>
<dbReference type="SMART" id="SM00388">
    <property type="entry name" value="HisKA"/>
    <property type="match status" value="1"/>
</dbReference>
<organism evidence="18 19">
    <name type="scientific">Pseudokineococcus lusitanus</name>
    <dbReference type="NCBI Taxonomy" id="763993"/>
    <lineage>
        <taxon>Bacteria</taxon>
        <taxon>Bacillati</taxon>
        <taxon>Actinomycetota</taxon>
        <taxon>Actinomycetes</taxon>
        <taxon>Kineosporiales</taxon>
        <taxon>Kineosporiaceae</taxon>
        <taxon>Pseudokineococcus</taxon>
    </lineage>
</organism>
<evidence type="ECO:0000256" key="3">
    <source>
        <dbReference type="ARBA" id="ARBA00012438"/>
    </source>
</evidence>
<dbReference type="GO" id="GO:0005886">
    <property type="term" value="C:plasma membrane"/>
    <property type="evidence" value="ECO:0007669"/>
    <property type="project" value="UniProtKB-SubCell"/>
</dbReference>
<dbReference type="GO" id="GO:0000155">
    <property type="term" value="F:phosphorelay sensor kinase activity"/>
    <property type="evidence" value="ECO:0007669"/>
    <property type="project" value="InterPro"/>
</dbReference>
<dbReference type="PANTHER" id="PTHR45436:SF5">
    <property type="entry name" value="SENSOR HISTIDINE KINASE TRCS"/>
    <property type="match status" value="1"/>
</dbReference>
<evidence type="ECO:0000256" key="15">
    <source>
        <dbReference type="SAM" id="Phobius"/>
    </source>
</evidence>
<keyword evidence="7 15" id="KW-0812">Transmembrane</keyword>
<evidence type="ECO:0000256" key="1">
    <source>
        <dbReference type="ARBA" id="ARBA00000085"/>
    </source>
</evidence>
<keyword evidence="5" id="KW-0597">Phosphoprotein</keyword>
<dbReference type="NCBIfam" id="NF040691">
    <property type="entry name" value="MtrAB_MtrB"/>
    <property type="match status" value="1"/>
</dbReference>
<dbReference type="EMBL" id="RJKN01000010">
    <property type="protein sequence ID" value="ROP26758.1"/>
    <property type="molecule type" value="Genomic_DNA"/>
</dbReference>
<dbReference type="CDD" id="cd00082">
    <property type="entry name" value="HisKA"/>
    <property type="match status" value="1"/>
</dbReference>
<accession>A0A3N1G9A9</accession>
<dbReference type="CDD" id="cd00075">
    <property type="entry name" value="HATPase"/>
    <property type="match status" value="1"/>
</dbReference>
<keyword evidence="10" id="KW-0067">ATP-binding</keyword>
<keyword evidence="19" id="KW-1185">Reference proteome</keyword>
<dbReference type="EC" id="2.7.13.3" evidence="3"/>
<dbReference type="FunCoup" id="A0A3N1G9A9">
    <property type="interactions" value="34"/>
</dbReference>
<dbReference type="Proteomes" id="UP000276232">
    <property type="component" value="Unassembled WGS sequence"/>
</dbReference>
<dbReference type="SUPFAM" id="SSF55874">
    <property type="entry name" value="ATPase domain of HSP90 chaperone/DNA topoisomerase II/histidine kinase"/>
    <property type="match status" value="1"/>
</dbReference>
<keyword evidence="13 15" id="KW-0472">Membrane</keyword>
<evidence type="ECO:0000256" key="9">
    <source>
        <dbReference type="ARBA" id="ARBA00022777"/>
    </source>
</evidence>
<dbReference type="Gene3D" id="3.30.565.10">
    <property type="entry name" value="Histidine kinase-like ATPase, C-terminal domain"/>
    <property type="match status" value="1"/>
</dbReference>
<sequence length="588" mass="61811">MADRSRVRAAVRAAVRRWRRSIEVRVVGLTVVLSLLTMAVVGGFLADAISERLFESRRTQAFADAAQGARDFTERLVQADVPTAGDLQQFVSDNQEELESVGGDSSVGFLLLRVPGSDASVTVAGLSSAGLGPSLLPDALREAVREEPEQQAAPVQLVEADGSTAPGLAVGQRVDLALAGPYELYFVADLSREEELLDAVQRVLVVGGLLLVLLLAGVVSVVTRLVVRPVRDTAAVAARLSAGDLDQRVDVRGEDELAALGRTFNDMADSLQRQITQLAGLSHLQQRFVSDVSHELRTPLTTMRMAGEVLHEARGDLDPMASRSAELLMEQMDRFEALLADLLEMSRFDAGAAALDPEEVDLRTVVDRVLATALPVAEAQGVTVTSQVPSRPVTAEVESRRVERILRNLVLNAVEHAEGRPVEVVLAGGPGEVAVLVRDHGVGLRPEDAERVFDRFWRADPARARTTGGSGLGLAISAEDASLHGGVLEVVGRPGSGAAFRLLLPRAVGGEPGPSPLDMPVDLLPPVPRDHPAAAPATSPTAVVLVPSAAGSPGAWGDAGTEAAADAIATASIPVVPPPARPEGTSRG</sequence>
<dbReference type="InterPro" id="IPR047669">
    <property type="entry name" value="MtrAB_MtrB"/>
</dbReference>
<evidence type="ECO:0000313" key="18">
    <source>
        <dbReference type="EMBL" id="ROP26758.1"/>
    </source>
</evidence>
<evidence type="ECO:0000256" key="11">
    <source>
        <dbReference type="ARBA" id="ARBA00022989"/>
    </source>
</evidence>
<dbReference type="AlphaFoldDB" id="A0A3N1G9A9"/>
<dbReference type="Gene3D" id="6.10.340.10">
    <property type="match status" value="1"/>
</dbReference>
<dbReference type="InterPro" id="IPR004358">
    <property type="entry name" value="Sig_transdc_His_kin-like_C"/>
</dbReference>
<evidence type="ECO:0000256" key="8">
    <source>
        <dbReference type="ARBA" id="ARBA00022741"/>
    </source>
</evidence>
<comment type="catalytic activity">
    <reaction evidence="1">
        <text>ATP + protein L-histidine = ADP + protein N-phospho-L-histidine.</text>
        <dbReference type="EC" id="2.7.13.3"/>
    </reaction>
</comment>
<evidence type="ECO:0000256" key="14">
    <source>
        <dbReference type="ARBA" id="ARBA00035305"/>
    </source>
</evidence>
<dbReference type="PANTHER" id="PTHR45436">
    <property type="entry name" value="SENSOR HISTIDINE KINASE YKOH"/>
    <property type="match status" value="1"/>
</dbReference>
<proteinExistence type="predicted"/>
<dbReference type="InParanoid" id="A0A3N1G9A9"/>
<keyword evidence="8" id="KW-0547">Nucleotide-binding</keyword>
<evidence type="ECO:0000256" key="7">
    <source>
        <dbReference type="ARBA" id="ARBA00022692"/>
    </source>
</evidence>
<dbReference type="FunFam" id="3.30.565.10:FF:000013">
    <property type="entry name" value="Two-component sensor histidine kinase"/>
    <property type="match status" value="1"/>
</dbReference>
<feature type="domain" description="Histidine kinase" evidence="16">
    <location>
        <begin position="291"/>
        <end position="508"/>
    </location>
</feature>
<evidence type="ECO:0000259" key="17">
    <source>
        <dbReference type="PROSITE" id="PS50885"/>
    </source>
</evidence>
<keyword evidence="4" id="KW-1003">Cell membrane</keyword>
<feature type="transmembrane region" description="Helical" evidence="15">
    <location>
        <begin position="26"/>
        <end position="46"/>
    </location>
</feature>
<dbReference type="Pfam" id="PF00512">
    <property type="entry name" value="HisKA"/>
    <property type="match status" value="1"/>
</dbReference>
<name>A0A3N1G9A9_9ACTN</name>
<dbReference type="InterPro" id="IPR005467">
    <property type="entry name" value="His_kinase_dom"/>
</dbReference>
<dbReference type="InterPro" id="IPR036890">
    <property type="entry name" value="HATPase_C_sf"/>
</dbReference>
<dbReference type="GO" id="GO:0005524">
    <property type="term" value="F:ATP binding"/>
    <property type="evidence" value="ECO:0007669"/>
    <property type="project" value="UniProtKB-KW"/>
</dbReference>
<dbReference type="OrthoDB" id="9786919at2"/>
<evidence type="ECO:0000256" key="2">
    <source>
        <dbReference type="ARBA" id="ARBA00004651"/>
    </source>
</evidence>
<dbReference type="InterPro" id="IPR036097">
    <property type="entry name" value="HisK_dim/P_sf"/>
</dbReference>
<dbReference type="PRINTS" id="PR00344">
    <property type="entry name" value="BCTRLSENSOR"/>
</dbReference>
<feature type="domain" description="HAMP" evidence="17">
    <location>
        <begin position="224"/>
        <end position="276"/>
    </location>
</feature>
<dbReference type="Pfam" id="PF02518">
    <property type="entry name" value="HATPase_c"/>
    <property type="match status" value="1"/>
</dbReference>
<dbReference type="PROSITE" id="PS50109">
    <property type="entry name" value="HIS_KIN"/>
    <property type="match status" value="1"/>
</dbReference>
<dbReference type="SUPFAM" id="SSF47384">
    <property type="entry name" value="Homodimeric domain of signal transducing histidine kinase"/>
    <property type="match status" value="1"/>
</dbReference>
<keyword evidence="6" id="KW-0808">Transferase</keyword>
<keyword evidence="11 15" id="KW-1133">Transmembrane helix</keyword>
<dbReference type="SUPFAM" id="SSF158472">
    <property type="entry name" value="HAMP domain-like"/>
    <property type="match status" value="1"/>
</dbReference>
<evidence type="ECO:0000256" key="12">
    <source>
        <dbReference type="ARBA" id="ARBA00023012"/>
    </source>
</evidence>
<comment type="subcellular location">
    <subcellularLocation>
        <location evidence="2">Cell membrane</location>
        <topology evidence="2">Multi-pass membrane protein</topology>
    </subcellularLocation>
</comment>
<dbReference type="InterPro" id="IPR003661">
    <property type="entry name" value="HisK_dim/P_dom"/>
</dbReference>
<evidence type="ECO:0000259" key="16">
    <source>
        <dbReference type="PROSITE" id="PS50109"/>
    </source>
</evidence>
<evidence type="ECO:0000256" key="4">
    <source>
        <dbReference type="ARBA" id="ARBA00022475"/>
    </source>
</evidence>
<dbReference type="RefSeq" id="WP_148058122.1">
    <property type="nucleotide sequence ID" value="NZ_RJKN01000010.1"/>
</dbReference>
<dbReference type="CDD" id="cd06225">
    <property type="entry name" value="HAMP"/>
    <property type="match status" value="1"/>
</dbReference>
<dbReference type="Gene3D" id="1.10.287.130">
    <property type="match status" value="1"/>
</dbReference>
<evidence type="ECO:0000256" key="13">
    <source>
        <dbReference type="ARBA" id="ARBA00023136"/>
    </source>
</evidence>
<reference evidence="18 19" key="1">
    <citation type="journal article" date="2015" name="Stand. Genomic Sci.">
        <title>Genomic Encyclopedia of Bacterial and Archaeal Type Strains, Phase III: the genomes of soil and plant-associated and newly described type strains.</title>
        <authorList>
            <person name="Whitman W.B."/>
            <person name="Woyke T."/>
            <person name="Klenk H.P."/>
            <person name="Zhou Y."/>
            <person name="Lilburn T.G."/>
            <person name="Beck B.J."/>
            <person name="De Vos P."/>
            <person name="Vandamme P."/>
            <person name="Eisen J.A."/>
            <person name="Garrity G."/>
            <person name="Hugenholtz P."/>
            <person name="Kyrpides N.C."/>
        </authorList>
    </citation>
    <scope>NUCLEOTIDE SEQUENCE [LARGE SCALE GENOMIC DNA]</scope>
    <source>
        <strain evidence="18 19">CECT 7306</strain>
    </source>
</reference>
<dbReference type="PROSITE" id="PS50885">
    <property type="entry name" value="HAMP"/>
    <property type="match status" value="1"/>
</dbReference>
<keyword evidence="12" id="KW-0902">Two-component regulatory system</keyword>
<dbReference type="SMART" id="SM00304">
    <property type="entry name" value="HAMP"/>
    <property type="match status" value="1"/>
</dbReference>
<dbReference type="InterPro" id="IPR003660">
    <property type="entry name" value="HAMP_dom"/>
</dbReference>
<dbReference type="InterPro" id="IPR003594">
    <property type="entry name" value="HATPase_dom"/>
</dbReference>
<evidence type="ECO:0000256" key="5">
    <source>
        <dbReference type="ARBA" id="ARBA00022553"/>
    </source>
</evidence>
<dbReference type="Pfam" id="PF00672">
    <property type="entry name" value="HAMP"/>
    <property type="match status" value="1"/>
</dbReference>
<comment type="caution">
    <text evidence="18">The sequence shown here is derived from an EMBL/GenBank/DDBJ whole genome shotgun (WGS) entry which is preliminary data.</text>
</comment>
<evidence type="ECO:0000256" key="10">
    <source>
        <dbReference type="ARBA" id="ARBA00022840"/>
    </source>
</evidence>
<keyword evidence="9 18" id="KW-0418">Kinase</keyword>
<gene>
    <name evidence="18" type="ORF">EDC03_3228</name>
</gene>
<protein>
    <recommendedName>
        <fullName evidence="14">Sensor histidine kinase MtrB</fullName>
        <ecNumber evidence="3">2.7.13.3</ecNumber>
    </recommendedName>
</protein>
<evidence type="ECO:0000256" key="6">
    <source>
        <dbReference type="ARBA" id="ARBA00022679"/>
    </source>
</evidence>
<dbReference type="FunFam" id="1.10.287.130:FF:000010">
    <property type="entry name" value="Two-component sensor histidine kinase"/>
    <property type="match status" value="1"/>
</dbReference>